<evidence type="ECO:0000313" key="2">
    <source>
        <dbReference type="Proteomes" id="UP000216444"/>
    </source>
</evidence>
<gene>
    <name evidence="1" type="ORF">BTIS_1569</name>
</gene>
<dbReference type="EMBL" id="MWWV01000011">
    <property type="protein sequence ID" value="OZG57162.1"/>
    <property type="molecule type" value="Genomic_DNA"/>
</dbReference>
<name>A0A261FDE4_9BIFI</name>
<keyword evidence="2" id="KW-1185">Reference proteome</keyword>
<protein>
    <submittedName>
        <fullName evidence="1">Uncharacterized protein</fullName>
    </submittedName>
</protein>
<dbReference type="AlphaFoldDB" id="A0A261FDE4"/>
<sequence length="63" mass="6824">MIIAVDRADGAGRRLNRRLDQRLCPNGMPVAETNKRKSVTADDGSMVDACRDRLVGTLAPMPA</sequence>
<organism evidence="1 2">
    <name type="scientific">Bifidobacterium tissieri</name>
    <dbReference type="NCBI Taxonomy" id="1630162"/>
    <lineage>
        <taxon>Bacteria</taxon>
        <taxon>Bacillati</taxon>
        <taxon>Actinomycetota</taxon>
        <taxon>Actinomycetes</taxon>
        <taxon>Bifidobacteriales</taxon>
        <taxon>Bifidobacteriaceae</taxon>
        <taxon>Bifidobacterium</taxon>
    </lineage>
</organism>
<accession>A0A261FDE4</accession>
<reference evidence="1 2" key="1">
    <citation type="journal article" date="2017" name="BMC Genomics">
        <title>Comparative genomic and phylogenomic analyses of the Bifidobacteriaceae family.</title>
        <authorList>
            <person name="Lugli G.A."/>
            <person name="Milani C."/>
            <person name="Turroni F."/>
            <person name="Duranti S."/>
            <person name="Mancabelli L."/>
            <person name="Mangifesta M."/>
            <person name="Ferrario C."/>
            <person name="Modesto M."/>
            <person name="Mattarelli P."/>
            <person name="Jiri K."/>
            <person name="van Sinderen D."/>
            <person name="Ventura M."/>
        </authorList>
    </citation>
    <scope>NUCLEOTIDE SEQUENCE [LARGE SCALE GENOMIC DNA]</scope>
    <source>
        <strain evidence="1 2">DSM 100201</strain>
    </source>
</reference>
<evidence type="ECO:0000313" key="1">
    <source>
        <dbReference type="EMBL" id="OZG57162.1"/>
    </source>
</evidence>
<dbReference type="RefSeq" id="WP_094664338.1">
    <property type="nucleotide sequence ID" value="NZ_MWWV01000011.1"/>
</dbReference>
<comment type="caution">
    <text evidence="1">The sequence shown here is derived from an EMBL/GenBank/DDBJ whole genome shotgun (WGS) entry which is preliminary data.</text>
</comment>
<dbReference type="Proteomes" id="UP000216444">
    <property type="component" value="Unassembled WGS sequence"/>
</dbReference>
<proteinExistence type="predicted"/>